<feature type="transmembrane region" description="Helical" evidence="1">
    <location>
        <begin position="290"/>
        <end position="315"/>
    </location>
</feature>
<keyword evidence="1" id="KW-0472">Membrane</keyword>
<evidence type="ECO:0000259" key="3">
    <source>
        <dbReference type="PROSITE" id="PS50240"/>
    </source>
</evidence>
<dbReference type="InterPro" id="IPR001254">
    <property type="entry name" value="Trypsin_dom"/>
</dbReference>
<dbReference type="Proteomes" id="UP000609121">
    <property type="component" value="Unassembled WGS sequence"/>
</dbReference>
<accession>A0A8J6ZAW9</accession>
<name>A0A8J6ZAW9_9RHOB</name>
<dbReference type="Gene3D" id="2.40.10.10">
    <property type="entry name" value="Trypsin-like serine proteases"/>
    <property type="match status" value="1"/>
</dbReference>
<keyword evidence="4" id="KW-0645">Protease</keyword>
<sequence>MRYPACLTAAFLAMGTPAAAVVVNEGFAGTGASGAVALSAWLGAAPDFDAVARLRTDAGGTCSGVLIAPDAVLTARHCADAAATETWSAGFMSGGTTTGYRVSAAASLSPAPDAGRAYFDGSDLTVFTLDGPVAGIDPLQVYSGPYLIESFAMVGWGLYGTGTTGAVQGPSADHRGFAVNTLEAYLADRDGEVSLLLADFDNAAGTENSLVDHVGVPSDAAALDYEGLIAPGDSGGPMLLLRDGRWVVGGITTGILGYDEAADSDYGDVGVWTAISSAAARELVASAGGVFHGAIVPLPVPAALLGSALAGLALLRRRRRAG</sequence>
<keyword evidence="2" id="KW-0732">Signal</keyword>
<dbReference type="PROSITE" id="PS50240">
    <property type="entry name" value="TRYPSIN_DOM"/>
    <property type="match status" value="1"/>
</dbReference>
<dbReference type="SUPFAM" id="SSF50494">
    <property type="entry name" value="Trypsin-like serine proteases"/>
    <property type="match status" value="1"/>
</dbReference>
<proteinExistence type="predicted"/>
<feature type="chain" id="PRO_5035168967" evidence="2">
    <location>
        <begin position="21"/>
        <end position="322"/>
    </location>
</feature>
<dbReference type="InterPro" id="IPR009003">
    <property type="entry name" value="Peptidase_S1_PA"/>
</dbReference>
<reference evidence="4" key="1">
    <citation type="submission" date="2020-09" db="EMBL/GenBank/DDBJ databases">
        <title>A novel bacterium of genus Mangrovicoccus, isolated from South China Sea.</title>
        <authorList>
            <person name="Huang H."/>
            <person name="Mo K."/>
            <person name="Hu Y."/>
        </authorList>
    </citation>
    <scope>NUCLEOTIDE SEQUENCE</scope>
    <source>
        <strain evidence="4">HB182678</strain>
    </source>
</reference>
<feature type="domain" description="Peptidase S1" evidence="3">
    <location>
        <begin position="32"/>
        <end position="278"/>
    </location>
</feature>
<dbReference type="AlphaFoldDB" id="A0A8J6ZAW9"/>
<dbReference type="EMBL" id="JACVXA010000046">
    <property type="protein sequence ID" value="MBE3639401.1"/>
    <property type="molecule type" value="Genomic_DNA"/>
</dbReference>
<evidence type="ECO:0000256" key="2">
    <source>
        <dbReference type="SAM" id="SignalP"/>
    </source>
</evidence>
<dbReference type="InterPro" id="IPR043504">
    <property type="entry name" value="Peptidase_S1_PA_chymotrypsin"/>
</dbReference>
<keyword evidence="5" id="KW-1185">Reference proteome</keyword>
<evidence type="ECO:0000313" key="4">
    <source>
        <dbReference type="EMBL" id="MBE3639401.1"/>
    </source>
</evidence>
<keyword evidence="1" id="KW-1133">Transmembrane helix</keyword>
<keyword evidence="4" id="KW-0378">Hydrolase</keyword>
<evidence type="ECO:0000256" key="1">
    <source>
        <dbReference type="SAM" id="Phobius"/>
    </source>
</evidence>
<dbReference type="RefSeq" id="WP_193184051.1">
    <property type="nucleotide sequence ID" value="NZ_JACVXA010000046.1"/>
</dbReference>
<dbReference type="Pfam" id="PF13365">
    <property type="entry name" value="Trypsin_2"/>
    <property type="match status" value="1"/>
</dbReference>
<dbReference type="GO" id="GO:0004252">
    <property type="term" value="F:serine-type endopeptidase activity"/>
    <property type="evidence" value="ECO:0007669"/>
    <property type="project" value="InterPro"/>
</dbReference>
<organism evidence="4 5">
    <name type="scientific">Mangrovicoccus algicola</name>
    <dbReference type="NCBI Taxonomy" id="2771008"/>
    <lineage>
        <taxon>Bacteria</taxon>
        <taxon>Pseudomonadati</taxon>
        <taxon>Pseudomonadota</taxon>
        <taxon>Alphaproteobacteria</taxon>
        <taxon>Rhodobacterales</taxon>
        <taxon>Paracoccaceae</taxon>
        <taxon>Mangrovicoccus</taxon>
    </lineage>
</organism>
<evidence type="ECO:0000313" key="5">
    <source>
        <dbReference type="Proteomes" id="UP000609121"/>
    </source>
</evidence>
<dbReference type="GO" id="GO:0006508">
    <property type="term" value="P:proteolysis"/>
    <property type="evidence" value="ECO:0007669"/>
    <property type="project" value="UniProtKB-KW"/>
</dbReference>
<comment type="caution">
    <text evidence="4">The sequence shown here is derived from an EMBL/GenBank/DDBJ whole genome shotgun (WGS) entry which is preliminary data.</text>
</comment>
<protein>
    <submittedName>
        <fullName evidence="4">Trypsin-like serine protease</fullName>
    </submittedName>
</protein>
<keyword evidence="1" id="KW-0812">Transmembrane</keyword>
<feature type="signal peptide" evidence="2">
    <location>
        <begin position="1"/>
        <end position="20"/>
    </location>
</feature>
<gene>
    <name evidence="4" type="ORF">ICN82_14465</name>
</gene>